<gene>
    <name evidence="6" type="ORF">QY95_02452</name>
</gene>
<dbReference type="EMBL" id="JWIR02000043">
    <property type="protein sequence ID" value="KKB39012.1"/>
    <property type="molecule type" value="Genomic_DNA"/>
</dbReference>
<dbReference type="GO" id="GO:0030170">
    <property type="term" value="F:pyridoxal phosphate binding"/>
    <property type="evidence" value="ECO:0007669"/>
    <property type="project" value="InterPro"/>
</dbReference>
<dbReference type="InterPro" id="IPR015424">
    <property type="entry name" value="PyrdxlP-dep_Trfase"/>
</dbReference>
<dbReference type="RefSeq" id="WP_082090183.1">
    <property type="nucleotide sequence ID" value="NZ_JWIR02000043.1"/>
</dbReference>
<comment type="similarity">
    <text evidence="4">Belongs to the class-I pyridoxal-phosphate-dependent aminotransferase family.</text>
</comment>
<evidence type="ECO:0000256" key="2">
    <source>
        <dbReference type="ARBA" id="ARBA00022576"/>
    </source>
</evidence>
<organism evidence="6 7">
    <name type="scientific">Bacillus thermotolerans</name>
    <name type="common">Quasibacillus thermotolerans</name>
    <dbReference type="NCBI Taxonomy" id="1221996"/>
    <lineage>
        <taxon>Bacteria</taxon>
        <taxon>Bacillati</taxon>
        <taxon>Bacillota</taxon>
        <taxon>Bacilli</taxon>
        <taxon>Bacillales</taxon>
        <taxon>Bacillaceae</taxon>
        <taxon>Bacillus</taxon>
    </lineage>
</organism>
<name>A0A0F5I1L6_BACTR</name>
<dbReference type="SUPFAM" id="SSF53383">
    <property type="entry name" value="PLP-dependent transferases"/>
    <property type="match status" value="1"/>
</dbReference>
<evidence type="ECO:0000256" key="4">
    <source>
        <dbReference type="RuleBase" id="RU000481"/>
    </source>
</evidence>
<dbReference type="OrthoDB" id="9802328at2"/>
<dbReference type="PANTHER" id="PTHR42832:SF3">
    <property type="entry name" value="L-GLUTAMINE--4-(METHYLSULFANYL)-2-OXOBUTANOATE AMINOTRANSFERASE"/>
    <property type="match status" value="1"/>
</dbReference>
<dbReference type="Proteomes" id="UP000031563">
    <property type="component" value="Unassembled WGS sequence"/>
</dbReference>
<dbReference type="STRING" id="1221996.QY95_02452"/>
<keyword evidence="3 4" id="KW-0808">Transferase</keyword>
<proteinExistence type="inferred from homology"/>
<dbReference type="InterPro" id="IPR015422">
    <property type="entry name" value="PyrdxlP-dep_Trfase_small"/>
</dbReference>
<dbReference type="PROSITE" id="PS00105">
    <property type="entry name" value="AA_TRANSFER_CLASS_1"/>
    <property type="match status" value="1"/>
</dbReference>
<sequence length="391" mass="42996">MAFRYSKRMENFGPSIFSELKAFKQQKEAEGKELIDLSLGSPDLPPAEIVRKELANSTLKEDQYGYTLSGTSAFYEAIARYYKRVYGVSLDPATEIVHAMGSQEGLVHLPLVFADPGDVILVPNPGYTAYETGLAVAGAKPHYMPLLKENHFLPDLAAIPETVARQAKLMILNYPGNPVAGEANEAFFKSVIAFAKEYEVAVLHDAAYSEFYFDDGEPLSFLAVEEASEVGIEINSLSKSFSLAGARIAYIAGNRDMIDMIARFKSNLDYGIFAPIQTAAVAALDHAEEIGQFVRSTFQRRRDVFTEELKRSGWVVDRPSGGMFIWAEVPSKWPSSKEFAFHCIDEAGVVMVPGSAFGSAGEGYVRIALVQPEDQLMLAAQKLQTIFSPVL</sequence>
<feature type="domain" description="Aminotransferase class I/classII large" evidence="5">
    <location>
        <begin position="33"/>
        <end position="378"/>
    </location>
</feature>
<dbReference type="InterPro" id="IPR004838">
    <property type="entry name" value="NHTrfase_class1_PyrdxlP-BS"/>
</dbReference>
<dbReference type="InterPro" id="IPR050881">
    <property type="entry name" value="LL-DAP_aminotransferase"/>
</dbReference>
<dbReference type="NCBIfam" id="NF005815">
    <property type="entry name" value="PRK07681.1"/>
    <property type="match status" value="1"/>
</dbReference>
<dbReference type="InterPro" id="IPR015421">
    <property type="entry name" value="PyrdxlP-dep_Trfase_major"/>
</dbReference>
<evidence type="ECO:0000313" key="6">
    <source>
        <dbReference type="EMBL" id="KKB39012.1"/>
    </source>
</evidence>
<comment type="cofactor">
    <cofactor evidence="1 4">
        <name>pyridoxal 5'-phosphate</name>
        <dbReference type="ChEBI" id="CHEBI:597326"/>
    </cofactor>
</comment>
<dbReference type="InterPro" id="IPR004839">
    <property type="entry name" value="Aminotransferase_I/II_large"/>
</dbReference>
<comment type="caution">
    <text evidence="6">The sequence shown here is derived from an EMBL/GenBank/DDBJ whole genome shotgun (WGS) entry which is preliminary data.</text>
</comment>
<protein>
    <recommendedName>
        <fullName evidence="4">Aminotransferase</fullName>
        <ecNumber evidence="4">2.6.1.-</ecNumber>
    </recommendedName>
</protein>
<reference evidence="6" key="1">
    <citation type="submission" date="2015-02" db="EMBL/GenBank/DDBJ databases">
        <title>Genome Assembly of Bacillaceae bacterium MTCC 8252.</title>
        <authorList>
            <person name="Verma A."/>
            <person name="Khatri I."/>
            <person name="Mual P."/>
            <person name="Subramanian S."/>
            <person name="Krishnamurthi S."/>
        </authorList>
    </citation>
    <scope>NUCLEOTIDE SEQUENCE [LARGE SCALE GENOMIC DNA]</scope>
    <source>
        <strain evidence="6">MTCC 8252</strain>
    </source>
</reference>
<accession>A0A0F5I1L6</accession>
<dbReference type="CDD" id="cd00609">
    <property type="entry name" value="AAT_like"/>
    <property type="match status" value="1"/>
</dbReference>
<evidence type="ECO:0000256" key="1">
    <source>
        <dbReference type="ARBA" id="ARBA00001933"/>
    </source>
</evidence>
<keyword evidence="2 4" id="KW-0032">Aminotransferase</keyword>
<keyword evidence="7" id="KW-1185">Reference proteome</keyword>
<dbReference type="Pfam" id="PF00155">
    <property type="entry name" value="Aminotran_1_2"/>
    <property type="match status" value="1"/>
</dbReference>
<evidence type="ECO:0000256" key="3">
    <source>
        <dbReference type="ARBA" id="ARBA00022679"/>
    </source>
</evidence>
<evidence type="ECO:0000313" key="7">
    <source>
        <dbReference type="Proteomes" id="UP000031563"/>
    </source>
</evidence>
<dbReference type="PANTHER" id="PTHR42832">
    <property type="entry name" value="AMINO ACID AMINOTRANSFERASE"/>
    <property type="match status" value="1"/>
</dbReference>
<dbReference type="Gene3D" id="3.40.640.10">
    <property type="entry name" value="Type I PLP-dependent aspartate aminotransferase-like (Major domain)"/>
    <property type="match status" value="1"/>
</dbReference>
<dbReference type="Gene3D" id="3.90.1150.10">
    <property type="entry name" value="Aspartate Aminotransferase, domain 1"/>
    <property type="match status" value="1"/>
</dbReference>
<dbReference type="EC" id="2.6.1.-" evidence="4"/>
<evidence type="ECO:0000259" key="5">
    <source>
        <dbReference type="Pfam" id="PF00155"/>
    </source>
</evidence>
<dbReference type="AlphaFoldDB" id="A0A0F5I1L6"/>
<dbReference type="GO" id="GO:0008483">
    <property type="term" value="F:transaminase activity"/>
    <property type="evidence" value="ECO:0007669"/>
    <property type="project" value="UniProtKB-KW"/>
</dbReference>